<keyword evidence="2" id="KW-1003">Cell membrane</keyword>
<dbReference type="Gene3D" id="3.10.20.310">
    <property type="entry name" value="membrane protein fhac"/>
    <property type="match status" value="1"/>
</dbReference>
<evidence type="ECO:0000256" key="7">
    <source>
        <dbReference type="ARBA" id="ARBA00023306"/>
    </source>
</evidence>
<keyword evidence="5 8" id="KW-1133">Transmembrane helix</keyword>
<evidence type="ECO:0000256" key="3">
    <source>
        <dbReference type="ARBA" id="ARBA00022618"/>
    </source>
</evidence>
<evidence type="ECO:0000256" key="8">
    <source>
        <dbReference type="SAM" id="Phobius"/>
    </source>
</evidence>
<dbReference type="EMBL" id="MHOP01000011">
    <property type="protein sequence ID" value="OGZ66008.1"/>
    <property type="molecule type" value="Genomic_DNA"/>
</dbReference>
<evidence type="ECO:0000256" key="5">
    <source>
        <dbReference type="ARBA" id="ARBA00022989"/>
    </source>
</evidence>
<gene>
    <name evidence="10" type="ORF">A2822_03095</name>
</gene>
<organism evidence="10 11">
    <name type="scientific">Candidatus Staskawiczbacteria bacterium RIFCSPHIGHO2_01_FULL_41_41</name>
    <dbReference type="NCBI Taxonomy" id="1802203"/>
    <lineage>
        <taxon>Bacteria</taxon>
        <taxon>Candidatus Staskawicziibacteriota</taxon>
    </lineage>
</organism>
<keyword evidence="6 8" id="KW-0472">Membrane</keyword>
<dbReference type="PANTHER" id="PTHR37820:SF1">
    <property type="entry name" value="CELL DIVISION PROTEIN FTSQ"/>
    <property type="match status" value="1"/>
</dbReference>
<comment type="caution">
    <text evidence="10">The sequence shown here is derived from an EMBL/GenBank/DDBJ whole genome shotgun (WGS) entry which is preliminary data.</text>
</comment>
<dbReference type="InterPro" id="IPR013685">
    <property type="entry name" value="POTRA_FtsQ_type"/>
</dbReference>
<evidence type="ECO:0000256" key="6">
    <source>
        <dbReference type="ARBA" id="ARBA00023136"/>
    </source>
</evidence>
<dbReference type="PROSITE" id="PS51779">
    <property type="entry name" value="POTRA"/>
    <property type="match status" value="1"/>
</dbReference>
<dbReference type="Pfam" id="PF08478">
    <property type="entry name" value="POTRA_1"/>
    <property type="match status" value="1"/>
</dbReference>
<dbReference type="InterPro" id="IPR050487">
    <property type="entry name" value="FtsQ_DivIB"/>
</dbReference>
<proteinExistence type="predicted"/>
<keyword evidence="4 8" id="KW-0812">Transmembrane</keyword>
<dbReference type="InterPro" id="IPR034746">
    <property type="entry name" value="POTRA"/>
</dbReference>
<dbReference type="GO" id="GO:0051301">
    <property type="term" value="P:cell division"/>
    <property type="evidence" value="ECO:0007669"/>
    <property type="project" value="UniProtKB-KW"/>
</dbReference>
<comment type="subcellular location">
    <subcellularLocation>
        <location evidence="1">Membrane</location>
    </subcellularLocation>
</comment>
<feature type="domain" description="POTRA" evidence="9">
    <location>
        <begin position="50"/>
        <end position="127"/>
    </location>
</feature>
<keyword evidence="3" id="KW-0132">Cell division</keyword>
<evidence type="ECO:0000256" key="2">
    <source>
        <dbReference type="ARBA" id="ARBA00022475"/>
    </source>
</evidence>
<evidence type="ECO:0000313" key="11">
    <source>
        <dbReference type="Proteomes" id="UP000178774"/>
    </source>
</evidence>
<protein>
    <recommendedName>
        <fullName evidence="9">POTRA domain-containing protein</fullName>
    </recommendedName>
</protein>
<evidence type="ECO:0000256" key="4">
    <source>
        <dbReference type="ARBA" id="ARBA00022692"/>
    </source>
</evidence>
<accession>A0A1G2HVZ0</accession>
<name>A0A1G2HVZ0_9BACT</name>
<reference evidence="10 11" key="1">
    <citation type="journal article" date="2016" name="Nat. Commun.">
        <title>Thousands of microbial genomes shed light on interconnected biogeochemical processes in an aquifer system.</title>
        <authorList>
            <person name="Anantharaman K."/>
            <person name="Brown C.T."/>
            <person name="Hug L.A."/>
            <person name="Sharon I."/>
            <person name="Castelle C.J."/>
            <person name="Probst A.J."/>
            <person name="Thomas B.C."/>
            <person name="Singh A."/>
            <person name="Wilkins M.J."/>
            <person name="Karaoz U."/>
            <person name="Brodie E.L."/>
            <person name="Williams K.H."/>
            <person name="Hubbard S.S."/>
            <person name="Banfield J.F."/>
        </authorList>
    </citation>
    <scope>NUCLEOTIDE SEQUENCE [LARGE SCALE GENOMIC DNA]</scope>
</reference>
<evidence type="ECO:0000259" key="9">
    <source>
        <dbReference type="PROSITE" id="PS51779"/>
    </source>
</evidence>
<sequence>MRQRHSHIKSRLRHLKPKKNLLKRPLFWIALLVAAMSVGIFYLFFFFPPFQVQTISISGNEKITSQDIEAIAWQNVDKNLLGLGHKSMFTVNTVALRENLLARFPGLGEVNVTKRWLKDLGINISERQAAAIFCEGDSTQNCFVIDKNGVIFEPAYSTAGNLIVRQTVAGAKLSIGQTLVDKDMMASIIRLKDALKNNFQIELRQALAANPLVITTHEGWQIHFDPEQDIGAQLTKLDLLLKNEITPTTRENLDYIYLQYKDRAYYH</sequence>
<dbReference type="Proteomes" id="UP000178774">
    <property type="component" value="Unassembled WGS sequence"/>
</dbReference>
<feature type="transmembrane region" description="Helical" evidence="8">
    <location>
        <begin position="21"/>
        <end position="47"/>
    </location>
</feature>
<dbReference type="AlphaFoldDB" id="A0A1G2HVZ0"/>
<dbReference type="GO" id="GO:0005886">
    <property type="term" value="C:plasma membrane"/>
    <property type="evidence" value="ECO:0007669"/>
    <property type="project" value="TreeGrafter"/>
</dbReference>
<dbReference type="PANTHER" id="PTHR37820">
    <property type="entry name" value="CELL DIVISION PROTEIN DIVIB"/>
    <property type="match status" value="1"/>
</dbReference>
<evidence type="ECO:0000313" key="10">
    <source>
        <dbReference type="EMBL" id="OGZ66008.1"/>
    </source>
</evidence>
<keyword evidence="7" id="KW-0131">Cell cycle</keyword>
<evidence type="ECO:0000256" key="1">
    <source>
        <dbReference type="ARBA" id="ARBA00004370"/>
    </source>
</evidence>